<name>A0A670ZHH7_PSETE</name>
<dbReference type="InterPro" id="IPR007110">
    <property type="entry name" value="Ig-like_dom"/>
</dbReference>
<keyword evidence="3" id="KW-1280">Immunoglobulin</keyword>
<dbReference type="GeneTree" id="ENSGT01150000286938"/>
<dbReference type="Gene3D" id="2.60.40.10">
    <property type="entry name" value="Immunoglobulins"/>
    <property type="match status" value="1"/>
</dbReference>
<dbReference type="SUPFAM" id="SSF48726">
    <property type="entry name" value="Immunoglobulin"/>
    <property type="match status" value="1"/>
</dbReference>
<keyword evidence="6" id="KW-1185">Reference proteome</keyword>
<dbReference type="InterPro" id="IPR013783">
    <property type="entry name" value="Ig-like_fold"/>
</dbReference>
<accession>A0A670ZHH7</accession>
<dbReference type="GO" id="GO:0019814">
    <property type="term" value="C:immunoglobulin complex"/>
    <property type="evidence" value="ECO:0007669"/>
    <property type="project" value="UniProtKB-KW"/>
</dbReference>
<dbReference type="InterPro" id="IPR036179">
    <property type="entry name" value="Ig-like_dom_sf"/>
</dbReference>
<evidence type="ECO:0000256" key="1">
    <source>
        <dbReference type="ARBA" id="ARBA00022859"/>
    </source>
</evidence>
<dbReference type="InterPro" id="IPR050199">
    <property type="entry name" value="IgHV"/>
</dbReference>
<dbReference type="Ensembl" id="ENSPTXT00000022956.1">
    <property type="protein sequence ID" value="ENSPTXP00000022276.1"/>
    <property type="gene ID" value="ENSPTXG00000015404.1"/>
</dbReference>
<dbReference type="AlphaFoldDB" id="A0A670ZHH7"/>
<evidence type="ECO:0000259" key="4">
    <source>
        <dbReference type="PROSITE" id="PS50835"/>
    </source>
</evidence>
<evidence type="ECO:0000256" key="2">
    <source>
        <dbReference type="ARBA" id="ARBA00023130"/>
    </source>
</evidence>
<keyword evidence="2" id="KW-1064">Adaptive immunity</keyword>
<reference evidence="5" key="2">
    <citation type="submission" date="2025-09" db="UniProtKB">
        <authorList>
            <consortium name="Ensembl"/>
        </authorList>
    </citation>
    <scope>IDENTIFICATION</scope>
</reference>
<dbReference type="SMART" id="SM00406">
    <property type="entry name" value="IGv"/>
    <property type="match status" value="1"/>
</dbReference>
<proteinExistence type="predicted"/>
<keyword evidence="1" id="KW-0391">Immunity</keyword>
<dbReference type="InterPro" id="IPR013106">
    <property type="entry name" value="Ig_V-set"/>
</dbReference>
<dbReference type="Proteomes" id="UP000472273">
    <property type="component" value="Unplaced"/>
</dbReference>
<dbReference type="GO" id="GO:0005576">
    <property type="term" value="C:extracellular region"/>
    <property type="evidence" value="ECO:0007669"/>
    <property type="project" value="UniProtKB-ARBA"/>
</dbReference>
<evidence type="ECO:0000313" key="5">
    <source>
        <dbReference type="Ensembl" id="ENSPTXP00000022276.1"/>
    </source>
</evidence>
<organism evidence="5 6">
    <name type="scientific">Pseudonaja textilis</name>
    <name type="common">Eastern brown snake</name>
    <dbReference type="NCBI Taxonomy" id="8673"/>
    <lineage>
        <taxon>Eukaryota</taxon>
        <taxon>Metazoa</taxon>
        <taxon>Chordata</taxon>
        <taxon>Craniata</taxon>
        <taxon>Vertebrata</taxon>
        <taxon>Euteleostomi</taxon>
        <taxon>Lepidosauria</taxon>
        <taxon>Squamata</taxon>
        <taxon>Bifurcata</taxon>
        <taxon>Unidentata</taxon>
        <taxon>Episquamata</taxon>
        <taxon>Toxicofera</taxon>
        <taxon>Serpentes</taxon>
        <taxon>Colubroidea</taxon>
        <taxon>Elapidae</taxon>
        <taxon>Hydrophiinae</taxon>
        <taxon>Pseudonaja</taxon>
    </lineage>
</organism>
<reference evidence="5" key="1">
    <citation type="submission" date="2025-08" db="UniProtKB">
        <authorList>
            <consortium name="Ensembl"/>
        </authorList>
    </citation>
    <scope>IDENTIFICATION</scope>
</reference>
<dbReference type="OMA" id="YCTAYTA"/>
<evidence type="ECO:0000256" key="3">
    <source>
        <dbReference type="ARBA" id="ARBA00043265"/>
    </source>
</evidence>
<feature type="domain" description="Ig-like" evidence="4">
    <location>
        <begin position="13"/>
        <end position="99"/>
    </location>
</feature>
<evidence type="ECO:0000313" key="6">
    <source>
        <dbReference type="Proteomes" id="UP000472273"/>
    </source>
</evidence>
<sequence length="117" mass="13129">EIQGLLCVKRSRESIRLSCKGSEFDFDNIGMHWVRQAPGKGLPWIAVIWFDASKQLYAESVKGRFTISRDNANYTAVYYCTAYTARGSESGDLQKLPLSATVKYSVFRIAISPPTDL</sequence>
<dbReference type="PANTHER" id="PTHR23266">
    <property type="entry name" value="IMMUNOGLOBULIN HEAVY CHAIN"/>
    <property type="match status" value="1"/>
</dbReference>
<dbReference type="PROSITE" id="PS50835">
    <property type="entry name" value="IG_LIKE"/>
    <property type="match status" value="1"/>
</dbReference>
<protein>
    <recommendedName>
        <fullName evidence="4">Ig-like domain-containing protein</fullName>
    </recommendedName>
</protein>
<dbReference type="GO" id="GO:0002250">
    <property type="term" value="P:adaptive immune response"/>
    <property type="evidence" value="ECO:0007669"/>
    <property type="project" value="UniProtKB-KW"/>
</dbReference>